<dbReference type="AlphaFoldDB" id="A0A6M3IKE4"/>
<sequence length="159" mass="17718">MMTMDFLTVPKHLNFGFGDLVEVSYLEKVFGIHRRTALRFLKVLHISPMYVGKDVYFSMVTFQRILFVLSRPGSPGFLWPGSRAKGNTRLLRDKKYITEVTDEILKQAADPKILAEMAGCSGNNPGILGKFVANPVGRPRKETAKTNAGKKLESLADGK</sequence>
<feature type="compositionally biased region" description="Basic and acidic residues" evidence="1">
    <location>
        <begin position="139"/>
        <end position="159"/>
    </location>
</feature>
<dbReference type="EMBL" id="MT141242">
    <property type="protein sequence ID" value="QJA56862.1"/>
    <property type="molecule type" value="Genomic_DNA"/>
</dbReference>
<gene>
    <name evidence="2" type="ORF">MM415B01782_0006</name>
</gene>
<organism evidence="2">
    <name type="scientific">viral metagenome</name>
    <dbReference type="NCBI Taxonomy" id="1070528"/>
    <lineage>
        <taxon>unclassified sequences</taxon>
        <taxon>metagenomes</taxon>
        <taxon>organismal metagenomes</taxon>
    </lineage>
</organism>
<feature type="region of interest" description="Disordered" evidence="1">
    <location>
        <begin position="138"/>
        <end position="159"/>
    </location>
</feature>
<evidence type="ECO:0000313" key="2">
    <source>
        <dbReference type="EMBL" id="QJA56862.1"/>
    </source>
</evidence>
<protein>
    <submittedName>
        <fullName evidence="2">Uncharacterized protein</fullName>
    </submittedName>
</protein>
<proteinExistence type="predicted"/>
<evidence type="ECO:0000256" key="1">
    <source>
        <dbReference type="SAM" id="MobiDB-lite"/>
    </source>
</evidence>
<accession>A0A6M3IKE4</accession>
<reference evidence="2" key="1">
    <citation type="submission" date="2020-03" db="EMBL/GenBank/DDBJ databases">
        <title>The deep terrestrial virosphere.</title>
        <authorList>
            <person name="Holmfeldt K."/>
            <person name="Nilsson E."/>
            <person name="Simone D."/>
            <person name="Lopez-Fernandez M."/>
            <person name="Wu X."/>
            <person name="de Brujin I."/>
            <person name="Lundin D."/>
            <person name="Andersson A."/>
            <person name="Bertilsson S."/>
            <person name="Dopson M."/>
        </authorList>
    </citation>
    <scope>NUCLEOTIDE SEQUENCE</scope>
    <source>
        <strain evidence="2">MM415B01782</strain>
    </source>
</reference>
<name>A0A6M3IKE4_9ZZZZ</name>